<keyword evidence="6 8" id="KW-0057">Aromatic amino acid biosynthesis</keyword>
<feature type="binding site" evidence="8">
    <location>
        <position position="205"/>
    </location>
    <ligand>
        <name>NADP(+)</name>
        <dbReference type="ChEBI" id="CHEBI:58349"/>
    </ligand>
</feature>
<dbReference type="InterPro" id="IPR036291">
    <property type="entry name" value="NAD(P)-bd_dom_sf"/>
</dbReference>
<comment type="similarity">
    <text evidence="8">Belongs to the shikimate dehydrogenase family.</text>
</comment>
<feature type="domain" description="Shikimate dehydrogenase substrate binding N-terminal" evidence="10">
    <location>
        <begin position="5"/>
        <end position="87"/>
    </location>
</feature>
<dbReference type="GO" id="GO:0005829">
    <property type="term" value="C:cytosol"/>
    <property type="evidence" value="ECO:0007669"/>
    <property type="project" value="TreeGrafter"/>
</dbReference>
<dbReference type="GO" id="GO:0009423">
    <property type="term" value="P:chorismate biosynthetic process"/>
    <property type="evidence" value="ECO:0007669"/>
    <property type="project" value="UniProtKB-UniRule"/>
</dbReference>
<sequence length="261" mass="28805">MNFAVIGHPISHSLSPAMHHANFKSLGLDYSYIALDINPNHFHHIRDIMAEREIDGFNVTIPFKTAIIDYLDEVDDLALKMGAVNTVKIVEGKWTGYNTDATGFIESLPPKEYSHVLLIGAGGASRAIAQGFAAKGADVTVANRSPERLADWPFEVHKITLDDIERFADRADLLINTTPVGMTGFEDEMLYDFKSVHPDAVVADIIYTPSMTPFLKLADRLGLTTVNGLGMFINQGAQSFEIWTGLKADRTAMTECVKNYL</sequence>
<dbReference type="Pfam" id="PF18317">
    <property type="entry name" value="SDH_C"/>
    <property type="match status" value="1"/>
</dbReference>
<evidence type="ECO:0000313" key="13">
    <source>
        <dbReference type="Proteomes" id="UP000295310"/>
    </source>
</evidence>
<feature type="binding site" evidence="8">
    <location>
        <position position="100"/>
    </location>
    <ligand>
        <name>shikimate</name>
        <dbReference type="ChEBI" id="CHEBI:36208"/>
    </ligand>
</feature>
<dbReference type="SUPFAM" id="SSF51735">
    <property type="entry name" value="NAD(P)-binding Rossmann-fold domains"/>
    <property type="match status" value="1"/>
</dbReference>
<evidence type="ECO:0000256" key="4">
    <source>
        <dbReference type="ARBA" id="ARBA00022857"/>
    </source>
</evidence>
<evidence type="ECO:0000313" key="12">
    <source>
        <dbReference type="EMBL" id="TDL98227.1"/>
    </source>
</evidence>
<dbReference type="EMBL" id="SCWA01000006">
    <property type="protein sequence ID" value="TDL98227.1"/>
    <property type="molecule type" value="Genomic_DNA"/>
</dbReference>
<comment type="function">
    <text evidence="8">Involved in the biosynthesis of the chorismate, which leads to the biosynthesis of aromatic amino acids. Catalyzes the reversible NADPH linked reduction of 3-dehydroshikimate (DHSA) to yield shikimate (SA).</text>
</comment>
<comment type="caution">
    <text evidence="8">Lacks conserved residue(s) required for the propagation of feature annotation.</text>
</comment>
<dbReference type="RefSeq" id="WP_133431704.1">
    <property type="nucleotide sequence ID" value="NZ_SCWA01000006.1"/>
</dbReference>
<keyword evidence="13" id="KW-1185">Reference proteome</keyword>
<feature type="binding site" evidence="8">
    <location>
        <position position="228"/>
    </location>
    <ligand>
        <name>NADP(+)</name>
        <dbReference type="ChEBI" id="CHEBI:58349"/>
    </ligand>
</feature>
<feature type="binding site" evidence="8">
    <location>
        <position position="60"/>
    </location>
    <ligand>
        <name>shikimate</name>
        <dbReference type="ChEBI" id="CHEBI:36208"/>
    </ligand>
</feature>
<dbReference type="EC" id="1.1.1.25" evidence="2 8"/>
<dbReference type="HAMAP" id="MF_00222">
    <property type="entry name" value="Shikimate_DH_AroE"/>
    <property type="match status" value="1"/>
</dbReference>
<dbReference type="Pfam" id="PF08501">
    <property type="entry name" value="Shikimate_dh_N"/>
    <property type="match status" value="1"/>
</dbReference>
<accession>A0A4R6BEJ4</accession>
<feature type="domain" description="Quinate/shikimate 5-dehydrogenase/glutamyl-tRNA reductase" evidence="9">
    <location>
        <begin position="114"/>
        <end position="194"/>
    </location>
</feature>
<dbReference type="CDD" id="cd01065">
    <property type="entry name" value="NAD_bind_Shikimate_DH"/>
    <property type="match status" value="1"/>
</dbReference>
<protein>
    <recommendedName>
        <fullName evidence="2 8">Shikimate dehydrogenase (NADP(+))</fullName>
        <shortName evidence="8">SDH</shortName>
        <ecNumber evidence="2 8">1.1.1.25</ecNumber>
    </recommendedName>
</protein>
<dbReference type="AlphaFoldDB" id="A0A4R6BEJ4"/>
<feature type="active site" description="Proton acceptor" evidence="8">
    <location>
        <position position="64"/>
    </location>
</feature>
<dbReference type="InterPro" id="IPR046346">
    <property type="entry name" value="Aminoacid_DH-like_N_sf"/>
</dbReference>
<dbReference type="GO" id="GO:0009073">
    <property type="term" value="P:aromatic amino acid family biosynthetic process"/>
    <property type="evidence" value="ECO:0007669"/>
    <property type="project" value="UniProtKB-KW"/>
</dbReference>
<reference evidence="12 13" key="1">
    <citation type="submission" date="2019-01" db="EMBL/GenBank/DDBJ databases">
        <title>Draft genome sequences of the type strains of six Macrococcus species.</title>
        <authorList>
            <person name="Mazhar S."/>
            <person name="Altermann E."/>
            <person name="Hill C."/>
            <person name="Mcauliffe O."/>
        </authorList>
    </citation>
    <scope>NUCLEOTIDE SEQUENCE [LARGE SCALE GENOMIC DNA]</scope>
    <source>
        <strain evidence="12 13">CCM4811</strain>
    </source>
</reference>
<evidence type="ECO:0000256" key="5">
    <source>
        <dbReference type="ARBA" id="ARBA00023002"/>
    </source>
</evidence>
<dbReference type="OrthoDB" id="9792692at2"/>
<evidence type="ECO:0000256" key="6">
    <source>
        <dbReference type="ARBA" id="ARBA00023141"/>
    </source>
</evidence>
<evidence type="ECO:0000256" key="8">
    <source>
        <dbReference type="HAMAP-Rule" id="MF_00222"/>
    </source>
</evidence>
<feature type="binding site" evidence="8">
    <location>
        <begin position="13"/>
        <end position="15"/>
    </location>
    <ligand>
        <name>shikimate</name>
        <dbReference type="ChEBI" id="CHEBI:36208"/>
    </ligand>
</feature>
<feature type="binding site" evidence="8">
    <location>
        <position position="207"/>
    </location>
    <ligand>
        <name>shikimate</name>
        <dbReference type="ChEBI" id="CHEBI:36208"/>
    </ligand>
</feature>
<dbReference type="Gene3D" id="3.40.50.10860">
    <property type="entry name" value="Leucine Dehydrogenase, chain A, domain 1"/>
    <property type="match status" value="1"/>
</dbReference>
<evidence type="ECO:0000256" key="3">
    <source>
        <dbReference type="ARBA" id="ARBA00022605"/>
    </source>
</evidence>
<dbReference type="PANTHER" id="PTHR21089">
    <property type="entry name" value="SHIKIMATE DEHYDROGENASE"/>
    <property type="match status" value="1"/>
</dbReference>
<dbReference type="NCBIfam" id="TIGR00507">
    <property type="entry name" value="aroE"/>
    <property type="match status" value="1"/>
</dbReference>
<dbReference type="Proteomes" id="UP000295310">
    <property type="component" value="Unassembled WGS sequence"/>
</dbReference>
<dbReference type="GO" id="GO:0008652">
    <property type="term" value="P:amino acid biosynthetic process"/>
    <property type="evidence" value="ECO:0007669"/>
    <property type="project" value="UniProtKB-KW"/>
</dbReference>
<dbReference type="GO" id="GO:0050661">
    <property type="term" value="F:NADP binding"/>
    <property type="evidence" value="ECO:0007669"/>
    <property type="project" value="InterPro"/>
</dbReference>
<comment type="pathway">
    <text evidence="1 8">Metabolic intermediate biosynthesis; chorismate biosynthesis; chorismate from D-erythrose 4-phosphate and phosphoenolpyruvate: step 4/7.</text>
</comment>
<keyword evidence="4 8" id="KW-0521">NADP</keyword>
<dbReference type="Pfam" id="PF01488">
    <property type="entry name" value="Shikimate_DH"/>
    <property type="match status" value="1"/>
</dbReference>
<proteinExistence type="inferred from homology"/>
<dbReference type="GO" id="GO:0019632">
    <property type="term" value="P:shikimate metabolic process"/>
    <property type="evidence" value="ECO:0007669"/>
    <property type="project" value="InterPro"/>
</dbReference>
<dbReference type="InterPro" id="IPR011342">
    <property type="entry name" value="Shikimate_DH"/>
</dbReference>
<dbReference type="InterPro" id="IPR022893">
    <property type="entry name" value="Shikimate_DH_fam"/>
</dbReference>
<gene>
    <name evidence="8 12" type="primary">aroE</name>
    <name evidence="12" type="ORF">ERX27_04520</name>
</gene>
<dbReference type="Gene3D" id="3.40.50.720">
    <property type="entry name" value="NAD(P)-binding Rossmann-like Domain"/>
    <property type="match status" value="1"/>
</dbReference>
<feature type="binding site" evidence="8">
    <location>
        <position position="76"/>
    </location>
    <ligand>
        <name>NADP(+)</name>
        <dbReference type="ChEBI" id="CHEBI:58349"/>
    </ligand>
</feature>
<evidence type="ECO:0000259" key="9">
    <source>
        <dbReference type="Pfam" id="PF01488"/>
    </source>
</evidence>
<evidence type="ECO:0000256" key="2">
    <source>
        <dbReference type="ARBA" id="ARBA00012962"/>
    </source>
</evidence>
<feature type="domain" description="SDH C-terminal" evidence="11">
    <location>
        <begin position="228"/>
        <end position="255"/>
    </location>
</feature>
<dbReference type="SUPFAM" id="SSF53223">
    <property type="entry name" value="Aminoacid dehydrogenase-like, N-terminal domain"/>
    <property type="match status" value="1"/>
</dbReference>
<comment type="catalytic activity">
    <reaction evidence="7 8">
        <text>shikimate + NADP(+) = 3-dehydroshikimate + NADPH + H(+)</text>
        <dbReference type="Rhea" id="RHEA:17737"/>
        <dbReference type="ChEBI" id="CHEBI:15378"/>
        <dbReference type="ChEBI" id="CHEBI:16630"/>
        <dbReference type="ChEBI" id="CHEBI:36208"/>
        <dbReference type="ChEBI" id="CHEBI:57783"/>
        <dbReference type="ChEBI" id="CHEBI:58349"/>
        <dbReference type="EC" id="1.1.1.25"/>
    </reaction>
</comment>
<dbReference type="InterPro" id="IPR013708">
    <property type="entry name" value="Shikimate_DH-bd_N"/>
</dbReference>
<keyword evidence="3 8" id="KW-0028">Amino-acid biosynthesis</keyword>
<evidence type="ECO:0000256" key="1">
    <source>
        <dbReference type="ARBA" id="ARBA00004871"/>
    </source>
</evidence>
<dbReference type="InterPro" id="IPR041121">
    <property type="entry name" value="SDH_C"/>
</dbReference>
<name>A0A4R6BEJ4_9STAP</name>
<dbReference type="FunFam" id="3.40.50.10860:FF:000016">
    <property type="entry name" value="Shikimate dehydrogenase (NADP(+))"/>
    <property type="match status" value="1"/>
</dbReference>
<organism evidence="12 13">
    <name type="scientific">Macrococcus brunensis</name>
    <dbReference type="NCBI Taxonomy" id="198483"/>
    <lineage>
        <taxon>Bacteria</taxon>
        <taxon>Bacillati</taxon>
        <taxon>Bacillota</taxon>
        <taxon>Bacilli</taxon>
        <taxon>Bacillales</taxon>
        <taxon>Staphylococcaceae</taxon>
        <taxon>Macrococcus</taxon>
    </lineage>
</organism>
<dbReference type="InterPro" id="IPR006151">
    <property type="entry name" value="Shikm_DH/Glu-tRNA_Rdtase"/>
</dbReference>
<comment type="caution">
    <text evidence="12">The sequence shown here is derived from an EMBL/GenBank/DDBJ whole genome shotgun (WGS) entry which is preliminary data.</text>
</comment>
<dbReference type="PANTHER" id="PTHR21089:SF1">
    <property type="entry name" value="BIFUNCTIONAL 3-DEHYDROQUINATE DEHYDRATASE_SHIKIMATE DEHYDROGENASE, CHLOROPLASTIC"/>
    <property type="match status" value="1"/>
</dbReference>
<keyword evidence="5 8" id="KW-0560">Oxidoreductase</keyword>
<feature type="binding site" evidence="8">
    <location>
        <position position="235"/>
    </location>
    <ligand>
        <name>shikimate</name>
        <dbReference type="ChEBI" id="CHEBI:36208"/>
    </ligand>
</feature>
<dbReference type="GO" id="GO:0004764">
    <property type="term" value="F:shikimate 3-dehydrogenase (NADP+) activity"/>
    <property type="evidence" value="ECO:0007669"/>
    <property type="project" value="UniProtKB-UniRule"/>
</dbReference>
<evidence type="ECO:0000256" key="7">
    <source>
        <dbReference type="ARBA" id="ARBA00049442"/>
    </source>
</evidence>
<feature type="binding site" evidence="8">
    <location>
        <begin position="120"/>
        <end position="124"/>
    </location>
    <ligand>
        <name>NADP(+)</name>
        <dbReference type="ChEBI" id="CHEBI:58349"/>
    </ligand>
</feature>
<dbReference type="UniPathway" id="UPA00053">
    <property type="reaction ID" value="UER00087"/>
</dbReference>
<comment type="subunit">
    <text evidence="8">Homodimer.</text>
</comment>
<feature type="binding site" evidence="8">
    <location>
        <position position="85"/>
    </location>
    <ligand>
        <name>shikimate</name>
        <dbReference type="ChEBI" id="CHEBI:36208"/>
    </ligand>
</feature>
<evidence type="ECO:0000259" key="11">
    <source>
        <dbReference type="Pfam" id="PF18317"/>
    </source>
</evidence>
<evidence type="ECO:0000259" key="10">
    <source>
        <dbReference type="Pfam" id="PF08501"/>
    </source>
</evidence>